<organism evidence="1 2">
    <name type="scientific">Parablautia muri</name>
    <dbReference type="NCBI Taxonomy" id="2320879"/>
    <lineage>
        <taxon>Bacteria</taxon>
        <taxon>Bacillati</taxon>
        <taxon>Bacillota</taxon>
        <taxon>Clostridia</taxon>
        <taxon>Lachnospirales</taxon>
        <taxon>Lachnospiraceae</taxon>
        <taxon>Parablautia</taxon>
    </lineage>
</organism>
<accession>A0A9X5BHL6</accession>
<keyword evidence="2" id="KW-1185">Reference proteome</keyword>
<dbReference type="AlphaFoldDB" id="A0A9X5BHL6"/>
<reference evidence="1" key="1">
    <citation type="submission" date="2018-09" db="EMBL/GenBank/DDBJ databases">
        <title>Murine metabolic-syndrome-specific gut microbial biobank.</title>
        <authorList>
            <person name="Liu C."/>
        </authorList>
    </citation>
    <scope>NUCLEOTIDE SEQUENCE</scope>
    <source>
        <strain evidence="1">D42-62</strain>
    </source>
</reference>
<evidence type="ECO:0000313" key="1">
    <source>
        <dbReference type="EMBL" id="NBJ94100.1"/>
    </source>
</evidence>
<evidence type="ECO:0000313" key="2">
    <source>
        <dbReference type="Proteomes" id="UP001154420"/>
    </source>
</evidence>
<protein>
    <submittedName>
        <fullName evidence="1">Uncharacterized protein</fullName>
    </submittedName>
</protein>
<comment type="caution">
    <text evidence="1">The sequence shown here is derived from an EMBL/GenBank/DDBJ whole genome shotgun (WGS) entry which is preliminary data.</text>
</comment>
<name>A0A9X5BHL6_9FIRM</name>
<gene>
    <name evidence="1" type="ORF">D5281_16280</name>
</gene>
<sequence>MLLWKGTIFKKQKRSPANEQSLDRMFSGSQKRAECNQGGKEFISATAYCQQVYTSTGRRTGCDSFYL</sequence>
<proteinExistence type="predicted"/>
<dbReference type="Proteomes" id="UP001154420">
    <property type="component" value="Unassembled WGS sequence"/>
</dbReference>
<dbReference type="EMBL" id="QZDT01000030">
    <property type="protein sequence ID" value="NBJ94100.1"/>
    <property type="molecule type" value="Genomic_DNA"/>
</dbReference>